<dbReference type="AlphaFoldDB" id="A0A1C3X054"/>
<gene>
    <name evidence="2" type="ORF">GA0061101_12148</name>
</gene>
<dbReference type="Gene3D" id="3.10.180.10">
    <property type="entry name" value="2,3-Dihydroxybiphenyl 1,2-Dioxygenase, domain 1"/>
    <property type="match status" value="1"/>
</dbReference>
<evidence type="ECO:0000313" key="3">
    <source>
        <dbReference type="Proteomes" id="UP000199205"/>
    </source>
</evidence>
<dbReference type="InterPro" id="IPR029068">
    <property type="entry name" value="Glyas_Bleomycin-R_OHBP_Dase"/>
</dbReference>
<organism evidence="2 3">
    <name type="scientific">Rhizobium lusitanum</name>
    <dbReference type="NCBI Taxonomy" id="293958"/>
    <lineage>
        <taxon>Bacteria</taxon>
        <taxon>Pseudomonadati</taxon>
        <taxon>Pseudomonadota</taxon>
        <taxon>Alphaproteobacteria</taxon>
        <taxon>Hyphomicrobiales</taxon>
        <taxon>Rhizobiaceae</taxon>
        <taxon>Rhizobium/Agrobacterium group</taxon>
        <taxon>Rhizobium</taxon>
    </lineage>
</organism>
<name>A0A1C3X054_9HYPH</name>
<protein>
    <recommendedName>
        <fullName evidence="1">Glyoxalase/fosfomycin resistance/dioxygenase domain-containing protein</fullName>
    </recommendedName>
</protein>
<dbReference type="SUPFAM" id="SSF54593">
    <property type="entry name" value="Glyoxalase/Bleomycin resistance protein/Dihydroxybiphenyl dioxygenase"/>
    <property type="match status" value="1"/>
</dbReference>
<evidence type="ECO:0000313" key="2">
    <source>
        <dbReference type="EMBL" id="SCB45506.1"/>
    </source>
</evidence>
<feature type="domain" description="Glyoxalase/fosfomycin resistance/dioxygenase" evidence="1">
    <location>
        <begin position="9"/>
        <end position="39"/>
    </location>
</feature>
<dbReference type="Proteomes" id="UP000199205">
    <property type="component" value="Unassembled WGS sequence"/>
</dbReference>
<proteinExistence type="predicted"/>
<accession>A0A1C3X054</accession>
<reference evidence="2 3" key="1">
    <citation type="submission" date="2016-08" db="EMBL/GenBank/DDBJ databases">
        <authorList>
            <person name="Seilhamer J.J."/>
        </authorList>
    </citation>
    <scope>NUCLEOTIDE SEQUENCE [LARGE SCALE GENOMIC DNA]</scope>
    <source>
        <strain evidence="2 3">P1-7</strain>
    </source>
</reference>
<evidence type="ECO:0000259" key="1">
    <source>
        <dbReference type="Pfam" id="PF00903"/>
    </source>
</evidence>
<dbReference type="InterPro" id="IPR004360">
    <property type="entry name" value="Glyas_Fos-R_dOase_dom"/>
</dbReference>
<dbReference type="Pfam" id="PF00903">
    <property type="entry name" value="Glyoxalase"/>
    <property type="match status" value="1"/>
</dbReference>
<sequence>MTTPVVRAVNHIGITVPDIEAAKSFLVEAFGGQVIYQSFGPQDPPR</sequence>
<dbReference type="EMBL" id="FMAF01000021">
    <property type="protein sequence ID" value="SCB45506.1"/>
    <property type="molecule type" value="Genomic_DNA"/>
</dbReference>